<sequence length="80" mass="9052">MHRSTGPCVEFPVTTLALRRSSRCKVGLCRYGLECSEIFIAVQAVHRFCTASELRQLSYDATYMVQQGMPDCSQCLQKPF</sequence>
<dbReference type="Proteomes" id="UP001066276">
    <property type="component" value="Chromosome 4_2"/>
</dbReference>
<proteinExistence type="predicted"/>
<keyword evidence="2" id="KW-1185">Reference proteome</keyword>
<dbReference type="EMBL" id="JANPWB010000008">
    <property type="protein sequence ID" value="KAJ1164153.1"/>
    <property type="molecule type" value="Genomic_DNA"/>
</dbReference>
<comment type="caution">
    <text evidence="1">The sequence shown here is derived from an EMBL/GenBank/DDBJ whole genome shotgun (WGS) entry which is preliminary data.</text>
</comment>
<organism evidence="1 2">
    <name type="scientific">Pleurodeles waltl</name>
    <name type="common">Iberian ribbed newt</name>
    <dbReference type="NCBI Taxonomy" id="8319"/>
    <lineage>
        <taxon>Eukaryota</taxon>
        <taxon>Metazoa</taxon>
        <taxon>Chordata</taxon>
        <taxon>Craniata</taxon>
        <taxon>Vertebrata</taxon>
        <taxon>Euteleostomi</taxon>
        <taxon>Amphibia</taxon>
        <taxon>Batrachia</taxon>
        <taxon>Caudata</taxon>
        <taxon>Salamandroidea</taxon>
        <taxon>Salamandridae</taxon>
        <taxon>Pleurodelinae</taxon>
        <taxon>Pleurodeles</taxon>
    </lineage>
</organism>
<dbReference type="AlphaFoldDB" id="A0AAV7SJ78"/>
<evidence type="ECO:0000313" key="1">
    <source>
        <dbReference type="EMBL" id="KAJ1164153.1"/>
    </source>
</evidence>
<protein>
    <submittedName>
        <fullName evidence="1">Uncharacterized protein</fullName>
    </submittedName>
</protein>
<name>A0AAV7SJ78_PLEWA</name>
<evidence type="ECO:0000313" key="2">
    <source>
        <dbReference type="Proteomes" id="UP001066276"/>
    </source>
</evidence>
<reference evidence="1" key="1">
    <citation type="journal article" date="2022" name="bioRxiv">
        <title>Sequencing and chromosome-scale assembly of the giantPleurodeles waltlgenome.</title>
        <authorList>
            <person name="Brown T."/>
            <person name="Elewa A."/>
            <person name="Iarovenko S."/>
            <person name="Subramanian E."/>
            <person name="Araus A.J."/>
            <person name="Petzold A."/>
            <person name="Susuki M."/>
            <person name="Suzuki K.-i.T."/>
            <person name="Hayashi T."/>
            <person name="Toyoda A."/>
            <person name="Oliveira C."/>
            <person name="Osipova E."/>
            <person name="Leigh N.D."/>
            <person name="Simon A."/>
            <person name="Yun M.H."/>
        </authorList>
    </citation>
    <scope>NUCLEOTIDE SEQUENCE</scope>
    <source>
        <strain evidence="1">20211129_DDA</strain>
        <tissue evidence="1">Liver</tissue>
    </source>
</reference>
<gene>
    <name evidence="1" type="ORF">NDU88_004598</name>
</gene>
<accession>A0AAV7SJ78</accession>